<evidence type="ECO:0000256" key="3">
    <source>
        <dbReference type="ARBA" id="ARBA00022833"/>
    </source>
</evidence>
<organism evidence="6 7">
    <name type="scientific">Crepidotus variabilis</name>
    <dbReference type="NCBI Taxonomy" id="179855"/>
    <lineage>
        <taxon>Eukaryota</taxon>
        <taxon>Fungi</taxon>
        <taxon>Dikarya</taxon>
        <taxon>Basidiomycota</taxon>
        <taxon>Agaricomycotina</taxon>
        <taxon>Agaricomycetes</taxon>
        <taxon>Agaricomycetidae</taxon>
        <taxon>Agaricales</taxon>
        <taxon>Agaricineae</taxon>
        <taxon>Crepidotaceae</taxon>
        <taxon>Crepidotus</taxon>
    </lineage>
</organism>
<dbReference type="Proteomes" id="UP000807306">
    <property type="component" value="Unassembled WGS sequence"/>
</dbReference>
<reference evidence="6" key="1">
    <citation type="submission" date="2020-11" db="EMBL/GenBank/DDBJ databases">
        <authorList>
            <consortium name="DOE Joint Genome Institute"/>
            <person name="Ahrendt S."/>
            <person name="Riley R."/>
            <person name="Andreopoulos W."/>
            <person name="Labutti K."/>
            <person name="Pangilinan J."/>
            <person name="Ruiz-Duenas F.J."/>
            <person name="Barrasa J.M."/>
            <person name="Sanchez-Garcia M."/>
            <person name="Camarero S."/>
            <person name="Miyauchi S."/>
            <person name="Serrano A."/>
            <person name="Linde D."/>
            <person name="Babiker R."/>
            <person name="Drula E."/>
            <person name="Ayuso-Fernandez I."/>
            <person name="Pacheco R."/>
            <person name="Padilla G."/>
            <person name="Ferreira P."/>
            <person name="Barriuso J."/>
            <person name="Kellner H."/>
            <person name="Castanera R."/>
            <person name="Alfaro M."/>
            <person name="Ramirez L."/>
            <person name="Pisabarro A.G."/>
            <person name="Kuo A."/>
            <person name="Tritt A."/>
            <person name="Lipzen A."/>
            <person name="He G."/>
            <person name="Yan M."/>
            <person name="Ng V."/>
            <person name="Cullen D."/>
            <person name="Martin F."/>
            <person name="Rosso M.-N."/>
            <person name="Henrissat B."/>
            <person name="Hibbett D."/>
            <person name="Martinez A.T."/>
            <person name="Grigoriev I.V."/>
        </authorList>
    </citation>
    <scope>NUCLEOTIDE SEQUENCE</scope>
    <source>
        <strain evidence="6">CBS 506.95</strain>
    </source>
</reference>
<keyword evidence="7" id="KW-1185">Reference proteome</keyword>
<gene>
    <name evidence="6" type="ORF">CPB83DRAFT_910339</name>
</gene>
<keyword evidence="3" id="KW-0862">Zinc</keyword>
<sequence length="270" mass="31063">MPPDFANKINAAMNSSPEKGHEVLGAFHTIPPYGADPIQDRPMMNSAGCGFCFKVGHYSKFSLLKCKKCQRAFYCSKECQKADWPEHKRLCESWDEEDHKVIKMAWRVHHNLEFRELIEREIGQRYLVEFADAQDLDSRNVRLVDISCYFQTSAMELSGKNPFKPKMKLGGSFQISTIEKRTISLPSASSPQFNKVRRLWACHRQAADLAGLQLHPLFLVQYRYKTQPILISSMVFSPESFYALRKEGPRNIETGIINLTLKDALPCRIW</sequence>
<protein>
    <recommendedName>
        <fullName evidence="5">MYND-type domain-containing protein</fullName>
    </recommendedName>
</protein>
<dbReference type="PROSITE" id="PS01360">
    <property type="entry name" value="ZF_MYND_1"/>
    <property type="match status" value="1"/>
</dbReference>
<name>A0A9P6E7A2_9AGAR</name>
<evidence type="ECO:0000256" key="2">
    <source>
        <dbReference type="ARBA" id="ARBA00022771"/>
    </source>
</evidence>
<proteinExistence type="predicted"/>
<dbReference type="InterPro" id="IPR002893">
    <property type="entry name" value="Znf_MYND"/>
</dbReference>
<comment type="caution">
    <text evidence="6">The sequence shown here is derived from an EMBL/GenBank/DDBJ whole genome shotgun (WGS) entry which is preliminary data.</text>
</comment>
<dbReference type="SUPFAM" id="SSF144232">
    <property type="entry name" value="HIT/MYND zinc finger-like"/>
    <property type="match status" value="1"/>
</dbReference>
<keyword evidence="2 4" id="KW-0863">Zinc-finger</keyword>
<dbReference type="EMBL" id="MU157909">
    <property type="protein sequence ID" value="KAF9523829.1"/>
    <property type="molecule type" value="Genomic_DNA"/>
</dbReference>
<dbReference type="PROSITE" id="PS50865">
    <property type="entry name" value="ZF_MYND_2"/>
    <property type="match status" value="1"/>
</dbReference>
<evidence type="ECO:0000259" key="5">
    <source>
        <dbReference type="PROSITE" id="PS50865"/>
    </source>
</evidence>
<dbReference type="Gene3D" id="6.10.140.2220">
    <property type="match status" value="1"/>
</dbReference>
<dbReference type="OrthoDB" id="341421at2759"/>
<feature type="domain" description="MYND-type" evidence="5">
    <location>
        <begin position="49"/>
        <end position="91"/>
    </location>
</feature>
<evidence type="ECO:0000313" key="6">
    <source>
        <dbReference type="EMBL" id="KAF9523829.1"/>
    </source>
</evidence>
<evidence type="ECO:0000256" key="4">
    <source>
        <dbReference type="PROSITE-ProRule" id="PRU00134"/>
    </source>
</evidence>
<dbReference type="AlphaFoldDB" id="A0A9P6E7A2"/>
<accession>A0A9P6E7A2</accession>
<keyword evidence="1" id="KW-0479">Metal-binding</keyword>
<evidence type="ECO:0000256" key="1">
    <source>
        <dbReference type="ARBA" id="ARBA00022723"/>
    </source>
</evidence>
<dbReference type="GO" id="GO:0008270">
    <property type="term" value="F:zinc ion binding"/>
    <property type="evidence" value="ECO:0007669"/>
    <property type="project" value="UniProtKB-KW"/>
</dbReference>
<evidence type="ECO:0000313" key="7">
    <source>
        <dbReference type="Proteomes" id="UP000807306"/>
    </source>
</evidence>
<dbReference type="Pfam" id="PF01753">
    <property type="entry name" value="zf-MYND"/>
    <property type="match status" value="1"/>
</dbReference>